<evidence type="ECO:0000313" key="2">
    <source>
        <dbReference type="Proteomes" id="UP000245207"/>
    </source>
</evidence>
<dbReference type="EMBL" id="PKPP01000080">
    <property type="protein sequence ID" value="PWA98139.1"/>
    <property type="molecule type" value="Genomic_DNA"/>
</dbReference>
<accession>A0A2U1QJE2</accession>
<sequence length="154" mass="17291">MPCLAGTNHVSAWAMPNGPGDQCKQEKEGGKEDEIVEFCAAVECLKLSPLPYSGYECRLESDDADSKQENDKDTDIILRTVNGDEDESHLLNLPLHVLGMVMDFSVGVEYLKFRSTCKRCHLAAPLLQWNNGKASKRMQEHSLLSPWQIVFNKH</sequence>
<dbReference type="AlphaFoldDB" id="A0A2U1QJE2"/>
<dbReference type="Proteomes" id="UP000245207">
    <property type="component" value="Unassembled WGS sequence"/>
</dbReference>
<name>A0A2U1QJE2_ARTAN</name>
<proteinExistence type="predicted"/>
<comment type="caution">
    <text evidence="1">The sequence shown here is derived from an EMBL/GenBank/DDBJ whole genome shotgun (WGS) entry which is preliminary data.</text>
</comment>
<organism evidence="1 2">
    <name type="scientific">Artemisia annua</name>
    <name type="common">Sweet wormwood</name>
    <dbReference type="NCBI Taxonomy" id="35608"/>
    <lineage>
        <taxon>Eukaryota</taxon>
        <taxon>Viridiplantae</taxon>
        <taxon>Streptophyta</taxon>
        <taxon>Embryophyta</taxon>
        <taxon>Tracheophyta</taxon>
        <taxon>Spermatophyta</taxon>
        <taxon>Magnoliopsida</taxon>
        <taxon>eudicotyledons</taxon>
        <taxon>Gunneridae</taxon>
        <taxon>Pentapetalae</taxon>
        <taxon>asterids</taxon>
        <taxon>campanulids</taxon>
        <taxon>Asterales</taxon>
        <taxon>Asteraceae</taxon>
        <taxon>Asteroideae</taxon>
        <taxon>Anthemideae</taxon>
        <taxon>Artemisiinae</taxon>
        <taxon>Artemisia</taxon>
    </lineage>
</organism>
<evidence type="ECO:0000313" key="1">
    <source>
        <dbReference type="EMBL" id="PWA98139.1"/>
    </source>
</evidence>
<gene>
    <name evidence="1" type="ORF">CTI12_AA004320</name>
</gene>
<keyword evidence="2" id="KW-1185">Reference proteome</keyword>
<protein>
    <submittedName>
        <fullName evidence="1">Uncharacterized protein</fullName>
    </submittedName>
</protein>
<reference evidence="1 2" key="1">
    <citation type="journal article" date="2018" name="Mol. Plant">
        <title>The genome of Artemisia annua provides insight into the evolution of Asteraceae family and artemisinin biosynthesis.</title>
        <authorList>
            <person name="Shen Q."/>
            <person name="Zhang L."/>
            <person name="Liao Z."/>
            <person name="Wang S."/>
            <person name="Yan T."/>
            <person name="Shi P."/>
            <person name="Liu M."/>
            <person name="Fu X."/>
            <person name="Pan Q."/>
            <person name="Wang Y."/>
            <person name="Lv Z."/>
            <person name="Lu X."/>
            <person name="Zhang F."/>
            <person name="Jiang W."/>
            <person name="Ma Y."/>
            <person name="Chen M."/>
            <person name="Hao X."/>
            <person name="Li L."/>
            <person name="Tang Y."/>
            <person name="Lv G."/>
            <person name="Zhou Y."/>
            <person name="Sun X."/>
            <person name="Brodelius P.E."/>
            <person name="Rose J.K.C."/>
            <person name="Tang K."/>
        </authorList>
    </citation>
    <scope>NUCLEOTIDE SEQUENCE [LARGE SCALE GENOMIC DNA]</scope>
    <source>
        <strain evidence="2">cv. Huhao1</strain>
        <tissue evidence="1">Leaf</tissue>
    </source>
</reference>